<dbReference type="EMBL" id="REGN01009199">
    <property type="protein sequence ID" value="RNA01696.1"/>
    <property type="molecule type" value="Genomic_DNA"/>
</dbReference>
<name>A0A3M7PRG4_BRAPC</name>
<sequence>MNQTNRVGNRFVKTGLKPVQRKNGSKMEPVW</sequence>
<evidence type="ECO:0000256" key="1">
    <source>
        <dbReference type="SAM" id="MobiDB-lite"/>
    </source>
</evidence>
<evidence type="ECO:0000313" key="3">
    <source>
        <dbReference type="Proteomes" id="UP000276133"/>
    </source>
</evidence>
<organism evidence="2 3">
    <name type="scientific">Brachionus plicatilis</name>
    <name type="common">Marine rotifer</name>
    <name type="synonym">Brachionus muelleri</name>
    <dbReference type="NCBI Taxonomy" id="10195"/>
    <lineage>
        <taxon>Eukaryota</taxon>
        <taxon>Metazoa</taxon>
        <taxon>Spiralia</taxon>
        <taxon>Gnathifera</taxon>
        <taxon>Rotifera</taxon>
        <taxon>Eurotatoria</taxon>
        <taxon>Monogononta</taxon>
        <taxon>Pseudotrocha</taxon>
        <taxon>Ploima</taxon>
        <taxon>Brachionidae</taxon>
        <taxon>Brachionus</taxon>
    </lineage>
</organism>
<dbReference type="AlphaFoldDB" id="A0A3M7PRG4"/>
<comment type="caution">
    <text evidence="2">The sequence shown here is derived from an EMBL/GenBank/DDBJ whole genome shotgun (WGS) entry which is preliminary data.</text>
</comment>
<evidence type="ECO:0000313" key="2">
    <source>
        <dbReference type="EMBL" id="RNA01696.1"/>
    </source>
</evidence>
<keyword evidence="3" id="KW-1185">Reference proteome</keyword>
<protein>
    <submittedName>
        <fullName evidence="2">Uncharacterized protein</fullName>
    </submittedName>
</protein>
<accession>A0A3M7PRG4</accession>
<dbReference type="Proteomes" id="UP000276133">
    <property type="component" value="Unassembled WGS sequence"/>
</dbReference>
<gene>
    <name evidence="2" type="ORF">BpHYR1_021890</name>
</gene>
<feature type="region of interest" description="Disordered" evidence="1">
    <location>
        <begin position="1"/>
        <end position="31"/>
    </location>
</feature>
<reference evidence="2 3" key="1">
    <citation type="journal article" date="2018" name="Sci. Rep.">
        <title>Genomic signatures of local adaptation to the degree of environmental predictability in rotifers.</title>
        <authorList>
            <person name="Franch-Gras L."/>
            <person name="Hahn C."/>
            <person name="Garcia-Roger E.M."/>
            <person name="Carmona M.J."/>
            <person name="Serra M."/>
            <person name="Gomez A."/>
        </authorList>
    </citation>
    <scope>NUCLEOTIDE SEQUENCE [LARGE SCALE GENOMIC DNA]</scope>
    <source>
        <strain evidence="2">HYR1</strain>
    </source>
</reference>
<proteinExistence type="predicted"/>